<name>A0A5N6TQ40_ASPAV</name>
<feature type="compositionally biased region" description="Basic residues" evidence="1">
    <location>
        <begin position="215"/>
        <end position="226"/>
    </location>
</feature>
<keyword evidence="3" id="KW-1185">Reference proteome</keyword>
<dbReference type="Proteomes" id="UP000325780">
    <property type="component" value="Unassembled WGS sequence"/>
</dbReference>
<dbReference type="EMBL" id="ML742168">
    <property type="protein sequence ID" value="KAE8148249.1"/>
    <property type="molecule type" value="Genomic_DNA"/>
</dbReference>
<dbReference type="InterPro" id="IPR032675">
    <property type="entry name" value="LRR_dom_sf"/>
</dbReference>
<dbReference type="OrthoDB" id="9876299at2759"/>
<evidence type="ECO:0008006" key="4">
    <source>
        <dbReference type="Google" id="ProtNLM"/>
    </source>
</evidence>
<feature type="region of interest" description="Disordered" evidence="1">
    <location>
        <begin position="424"/>
        <end position="450"/>
    </location>
</feature>
<organism evidence="2 3">
    <name type="scientific">Aspergillus avenaceus</name>
    <dbReference type="NCBI Taxonomy" id="36643"/>
    <lineage>
        <taxon>Eukaryota</taxon>
        <taxon>Fungi</taxon>
        <taxon>Dikarya</taxon>
        <taxon>Ascomycota</taxon>
        <taxon>Pezizomycotina</taxon>
        <taxon>Eurotiomycetes</taxon>
        <taxon>Eurotiomycetidae</taxon>
        <taxon>Eurotiales</taxon>
        <taxon>Aspergillaceae</taxon>
        <taxon>Aspergillus</taxon>
        <taxon>Aspergillus subgen. Circumdati</taxon>
    </lineage>
</organism>
<evidence type="ECO:0000256" key="1">
    <source>
        <dbReference type="SAM" id="MobiDB-lite"/>
    </source>
</evidence>
<dbReference type="SUPFAM" id="SSF52047">
    <property type="entry name" value="RNI-like"/>
    <property type="match status" value="1"/>
</dbReference>
<proteinExistence type="predicted"/>
<sequence>MAKQKYTSRKIDGERVAQVLSKNLKKRMTPGPGSRAASRDPFLEIDVADKNLTDQDFAQFIDDLLQCIKYRDNEHTGGLAKVTELHIEGNKLTIESLPKLGEMVELSAGDLKDLDLSNNNIEVGDNKRDKEIWLKFLDSFKNCYMLKRLGLGNNPLGPVGMETLARVYLKSDVDFLEEDAEAVIESVSFPQALAEQSESLKVPTGKENEQSTRGIRQKKSPNKGKAIRQTSGHSTPAPTKNTSQADLKRFTCTRGLRSIPYLIITNVSMKKSGAVHLASMLSMQRTPDQLLEYLPSGKILSLPETNHCKSIIWLPNNDLPPYVTEFLEKSPVIDDRKFQIESDDEAVNDDSSVVELATTETIYKSDNTAQRRLQKKNSIAYARLTKRVRMESLREDGWHSSDIWMAALKMMNISRVLLVEGENSSIETTDKEQGESGQRGREKGDGSISQHIEYITRRIREWEALEHTNPDSFVIPRNEPAPMYPFQRGTNSYETNFPSLQSISASNSLDVLEFKPEKRLTPTPVKDQSSRFPSPQQAYPITRSGKGNNPRTNSGLRASRKGKEAWRFNLPFDIWRGIIAHAAEAEGILDLEQQNQLIRYATDSKSLDDEMEIRGHVAHQQIWRILDKNNCFTYSPL</sequence>
<reference evidence="2 3" key="1">
    <citation type="submission" date="2019-04" db="EMBL/GenBank/DDBJ databases">
        <title>Friends and foes A comparative genomics study of 23 Aspergillus species from section Flavi.</title>
        <authorList>
            <consortium name="DOE Joint Genome Institute"/>
            <person name="Kjaerbolling I."/>
            <person name="Vesth T."/>
            <person name="Frisvad J.C."/>
            <person name="Nybo J.L."/>
            <person name="Theobald S."/>
            <person name="Kildgaard S."/>
            <person name="Isbrandt T."/>
            <person name="Kuo A."/>
            <person name="Sato A."/>
            <person name="Lyhne E.K."/>
            <person name="Kogle M.E."/>
            <person name="Wiebenga A."/>
            <person name="Kun R.S."/>
            <person name="Lubbers R.J."/>
            <person name="Makela M.R."/>
            <person name="Barry K."/>
            <person name="Chovatia M."/>
            <person name="Clum A."/>
            <person name="Daum C."/>
            <person name="Haridas S."/>
            <person name="He G."/>
            <person name="LaButti K."/>
            <person name="Lipzen A."/>
            <person name="Mondo S."/>
            <person name="Riley R."/>
            <person name="Salamov A."/>
            <person name="Simmons B.A."/>
            <person name="Magnuson J.K."/>
            <person name="Henrissat B."/>
            <person name="Mortensen U.H."/>
            <person name="Larsen T.O."/>
            <person name="Devries R.P."/>
            <person name="Grigoriev I.V."/>
            <person name="Machida M."/>
            <person name="Baker S.E."/>
            <person name="Andersen M.R."/>
        </authorList>
    </citation>
    <scope>NUCLEOTIDE SEQUENCE [LARGE SCALE GENOMIC DNA]</scope>
    <source>
        <strain evidence="2 3">IBT 18842</strain>
    </source>
</reference>
<gene>
    <name evidence="2" type="ORF">BDV25DRAFT_141964</name>
</gene>
<evidence type="ECO:0000313" key="3">
    <source>
        <dbReference type="Proteomes" id="UP000325780"/>
    </source>
</evidence>
<dbReference type="Gene3D" id="3.80.10.10">
    <property type="entry name" value="Ribonuclease Inhibitor"/>
    <property type="match status" value="1"/>
</dbReference>
<feature type="compositionally biased region" description="Polar residues" evidence="1">
    <location>
        <begin position="228"/>
        <end position="245"/>
    </location>
</feature>
<accession>A0A5N6TQ40</accession>
<feature type="region of interest" description="Disordered" evidence="1">
    <location>
        <begin position="196"/>
        <end position="246"/>
    </location>
</feature>
<feature type="compositionally biased region" description="Polar residues" evidence="1">
    <location>
        <begin position="526"/>
        <end position="556"/>
    </location>
</feature>
<protein>
    <recommendedName>
        <fullName evidence="4">Leucine rich repeat protein</fullName>
    </recommendedName>
</protein>
<feature type="region of interest" description="Disordered" evidence="1">
    <location>
        <begin position="520"/>
        <end position="560"/>
    </location>
</feature>
<dbReference type="AlphaFoldDB" id="A0A5N6TQ40"/>
<feature type="compositionally biased region" description="Basic and acidic residues" evidence="1">
    <location>
        <begin position="428"/>
        <end position="445"/>
    </location>
</feature>
<evidence type="ECO:0000313" key="2">
    <source>
        <dbReference type="EMBL" id="KAE8148249.1"/>
    </source>
</evidence>